<keyword evidence="3 6" id="KW-0812">Transmembrane</keyword>
<evidence type="ECO:0000256" key="4">
    <source>
        <dbReference type="ARBA" id="ARBA00022989"/>
    </source>
</evidence>
<dbReference type="AlphaFoldDB" id="A0A6A5ZMJ5"/>
<dbReference type="PANTHER" id="PTHR23501">
    <property type="entry name" value="MAJOR FACILITATOR SUPERFAMILY"/>
    <property type="match status" value="1"/>
</dbReference>
<feature type="transmembrane region" description="Helical" evidence="6">
    <location>
        <begin position="37"/>
        <end position="58"/>
    </location>
</feature>
<dbReference type="SUPFAM" id="SSF103473">
    <property type="entry name" value="MFS general substrate transporter"/>
    <property type="match status" value="1"/>
</dbReference>
<protein>
    <submittedName>
        <fullName evidence="7">Fungal trichothecene efflux pump</fullName>
    </submittedName>
</protein>
<organism evidence="7 8">
    <name type="scientific">Lophiotrema nucula</name>
    <dbReference type="NCBI Taxonomy" id="690887"/>
    <lineage>
        <taxon>Eukaryota</taxon>
        <taxon>Fungi</taxon>
        <taxon>Dikarya</taxon>
        <taxon>Ascomycota</taxon>
        <taxon>Pezizomycotina</taxon>
        <taxon>Dothideomycetes</taxon>
        <taxon>Pleosporomycetidae</taxon>
        <taxon>Pleosporales</taxon>
        <taxon>Lophiotremataceae</taxon>
        <taxon>Lophiotrema</taxon>
    </lineage>
</organism>
<reference evidence="7" key="1">
    <citation type="journal article" date="2020" name="Stud. Mycol.">
        <title>101 Dothideomycetes genomes: a test case for predicting lifestyles and emergence of pathogens.</title>
        <authorList>
            <person name="Haridas S."/>
            <person name="Albert R."/>
            <person name="Binder M."/>
            <person name="Bloem J."/>
            <person name="Labutti K."/>
            <person name="Salamov A."/>
            <person name="Andreopoulos B."/>
            <person name="Baker S."/>
            <person name="Barry K."/>
            <person name="Bills G."/>
            <person name="Bluhm B."/>
            <person name="Cannon C."/>
            <person name="Castanera R."/>
            <person name="Culley D."/>
            <person name="Daum C."/>
            <person name="Ezra D."/>
            <person name="Gonzalez J."/>
            <person name="Henrissat B."/>
            <person name="Kuo A."/>
            <person name="Liang C."/>
            <person name="Lipzen A."/>
            <person name="Lutzoni F."/>
            <person name="Magnuson J."/>
            <person name="Mondo S."/>
            <person name="Nolan M."/>
            <person name="Ohm R."/>
            <person name="Pangilinan J."/>
            <person name="Park H.-J."/>
            <person name="Ramirez L."/>
            <person name="Alfaro M."/>
            <person name="Sun H."/>
            <person name="Tritt A."/>
            <person name="Yoshinaga Y."/>
            <person name="Zwiers L.-H."/>
            <person name="Turgeon B."/>
            <person name="Goodwin S."/>
            <person name="Spatafora J."/>
            <person name="Crous P."/>
            <person name="Grigoriev I."/>
        </authorList>
    </citation>
    <scope>NUCLEOTIDE SEQUENCE</scope>
    <source>
        <strain evidence="7">CBS 627.86</strain>
    </source>
</reference>
<feature type="transmembrane region" description="Helical" evidence="6">
    <location>
        <begin position="203"/>
        <end position="224"/>
    </location>
</feature>
<dbReference type="Proteomes" id="UP000799770">
    <property type="component" value="Unassembled WGS sequence"/>
</dbReference>
<name>A0A6A5ZMJ5_9PLEO</name>
<feature type="transmembrane region" description="Helical" evidence="6">
    <location>
        <begin position="180"/>
        <end position="197"/>
    </location>
</feature>
<evidence type="ECO:0000313" key="8">
    <source>
        <dbReference type="Proteomes" id="UP000799770"/>
    </source>
</evidence>
<evidence type="ECO:0000256" key="5">
    <source>
        <dbReference type="ARBA" id="ARBA00023136"/>
    </source>
</evidence>
<evidence type="ECO:0000256" key="1">
    <source>
        <dbReference type="ARBA" id="ARBA00004141"/>
    </source>
</evidence>
<feature type="transmembrane region" description="Helical" evidence="6">
    <location>
        <begin position="70"/>
        <end position="93"/>
    </location>
</feature>
<proteinExistence type="predicted"/>
<comment type="subcellular location">
    <subcellularLocation>
        <location evidence="1">Membrane</location>
        <topology evidence="1">Multi-pass membrane protein</topology>
    </subcellularLocation>
</comment>
<keyword evidence="4 6" id="KW-1133">Transmembrane helix</keyword>
<dbReference type="PANTHER" id="PTHR23501:SF109">
    <property type="entry name" value="MAJOR FACILITATOR SUPERFAMILY (MFS) PROFILE DOMAIN-CONTAINING PROTEIN-RELATED"/>
    <property type="match status" value="1"/>
</dbReference>
<keyword evidence="2" id="KW-0813">Transport</keyword>
<accession>A0A6A5ZMJ5</accession>
<keyword evidence="5 6" id="KW-0472">Membrane</keyword>
<dbReference type="InterPro" id="IPR036259">
    <property type="entry name" value="MFS_trans_sf"/>
</dbReference>
<evidence type="ECO:0000256" key="6">
    <source>
        <dbReference type="SAM" id="Phobius"/>
    </source>
</evidence>
<feature type="transmembrane region" description="Helical" evidence="6">
    <location>
        <begin position="105"/>
        <end position="125"/>
    </location>
</feature>
<dbReference type="Pfam" id="PF06609">
    <property type="entry name" value="TRI12"/>
    <property type="match status" value="1"/>
</dbReference>
<dbReference type="OrthoDB" id="4161376at2759"/>
<evidence type="ECO:0000313" key="7">
    <source>
        <dbReference type="EMBL" id="KAF2120376.1"/>
    </source>
</evidence>
<feature type="transmembrane region" description="Helical" evidence="6">
    <location>
        <begin position="307"/>
        <end position="328"/>
    </location>
</feature>
<evidence type="ECO:0000256" key="2">
    <source>
        <dbReference type="ARBA" id="ARBA00022448"/>
    </source>
</evidence>
<evidence type="ECO:0000256" key="3">
    <source>
        <dbReference type="ARBA" id="ARBA00022692"/>
    </source>
</evidence>
<dbReference type="EMBL" id="ML977314">
    <property type="protein sequence ID" value="KAF2120376.1"/>
    <property type="molecule type" value="Genomic_DNA"/>
</dbReference>
<sequence>MIIVNFASGALFFLFYYPPTFHEKFHNRSPMQQLKKFDYVGTVLFVGGFLVFLLGLSWGGSVYPWKSAHVIATMVIGGIITIVFVLWECYANLEEPLLPIHLFKNFAWVVACILLGLGASIYYAMAVVWPQMVAVLYTDDGGASMSAASLSCASSIMINVGQIIAGFLAEPIGKTKIQCIAVLTIGGALLGAIAAATPDTKSLATGLIIVSCFFIGWNESVCLSNSGIELLDQREIGTAIGASAPQSTSPSSPIEVPDALLEAGLPASSVPAFLAGLTTSSFDGIAGLNDGILAVGMRAYRFANAHAYSTVFYTTIAFTGVALILSFFSPNVDDKMTGQIAVTLHKGEQNDIVVDEKA</sequence>
<gene>
    <name evidence="7" type="ORF">BDV96DRAFT_595916</name>
</gene>
<dbReference type="GO" id="GO:0022857">
    <property type="term" value="F:transmembrane transporter activity"/>
    <property type="evidence" value="ECO:0007669"/>
    <property type="project" value="InterPro"/>
</dbReference>
<keyword evidence="8" id="KW-1185">Reference proteome</keyword>
<dbReference type="GO" id="GO:0005886">
    <property type="term" value="C:plasma membrane"/>
    <property type="evidence" value="ECO:0007669"/>
    <property type="project" value="TreeGrafter"/>
</dbReference>
<dbReference type="InterPro" id="IPR010573">
    <property type="entry name" value="MFS_Str1/Tri12-like"/>
</dbReference>